<dbReference type="EMBL" id="QLZR01000001">
    <property type="protein sequence ID" value="RAZ80931.1"/>
    <property type="molecule type" value="Genomic_DNA"/>
</dbReference>
<evidence type="ECO:0000313" key="1">
    <source>
        <dbReference type="EMBL" id="RAZ80931.1"/>
    </source>
</evidence>
<comment type="caution">
    <text evidence="1">The sequence shown here is derived from an EMBL/GenBank/DDBJ whole genome shotgun (WGS) entry which is preliminary data.</text>
</comment>
<accession>A0A365L730</accession>
<dbReference type="GO" id="GO:0006508">
    <property type="term" value="P:proteolysis"/>
    <property type="evidence" value="ECO:0007669"/>
    <property type="project" value="InterPro"/>
</dbReference>
<evidence type="ECO:0000313" key="2">
    <source>
        <dbReference type="Proteomes" id="UP000251002"/>
    </source>
</evidence>
<sequence length="316" mass="35949">MKIIDMHCDALFKMQVAKRDSLYHKPLLNFTDAKELDTNFQRLQAGGVKVQFFAIFLHPELPSDEKWQHALEQVDLFHTEIIGKNPQMRHIASWQDINELKDDEIGAVLTLEGAEPVGNDLAKLRHLFRLGVLSVGLTWNYANLCADGAGEPRGAGLTLFGKDVVRANNENRIFTDVSHLSEKSFWDVLELADFPFASHSNARALCNHARNLTDEQARAMFRRKAMINIVFFPSFINEESHTATISDLIRHIDHFCSLGGVEHIGFGSDFDGIKFYTDNMKNAGDYQKLINELQKHYTETEVEGFAYRNFLAHLPI</sequence>
<dbReference type="CDD" id="cd01301">
    <property type="entry name" value="rDP_like"/>
    <property type="match status" value="1"/>
</dbReference>
<proteinExistence type="predicted"/>
<dbReference type="Gene3D" id="3.20.20.140">
    <property type="entry name" value="Metal-dependent hydrolases"/>
    <property type="match status" value="1"/>
</dbReference>
<name>A0A365L730_9BACL</name>
<reference evidence="1 2" key="1">
    <citation type="submission" date="2018-06" db="EMBL/GenBank/DDBJ databases">
        <title>The draft genome sequences of strains SCU63 and S1.</title>
        <authorList>
            <person name="Gan L."/>
        </authorList>
    </citation>
    <scope>NUCLEOTIDE SEQUENCE [LARGE SCALE GENOMIC DNA]</scope>
    <source>
        <strain evidence="1 2">SCU63</strain>
    </source>
</reference>
<dbReference type="InterPro" id="IPR032466">
    <property type="entry name" value="Metal_Hydrolase"/>
</dbReference>
<dbReference type="Proteomes" id="UP000251002">
    <property type="component" value="Unassembled WGS sequence"/>
</dbReference>
<keyword evidence="2" id="KW-1185">Reference proteome</keyword>
<dbReference type="GO" id="GO:0070573">
    <property type="term" value="F:metallodipeptidase activity"/>
    <property type="evidence" value="ECO:0007669"/>
    <property type="project" value="InterPro"/>
</dbReference>
<dbReference type="PANTHER" id="PTHR10443">
    <property type="entry name" value="MICROSOMAL DIPEPTIDASE"/>
    <property type="match status" value="1"/>
</dbReference>
<gene>
    <name evidence="1" type="ORF">DP120_01175</name>
</gene>
<dbReference type="InterPro" id="IPR008257">
    <property type="entry name" value="Pept_M19"/>
</dbReference>
<dbReference type="PROSITE" id="PS51365">
    <property type="entry name" value="RENAL_DIPEPTIDASE_2"/>
    <property type="match status" value="1"/>
</dbReference>
<dbReference type="SUPFAM" id="SSF51556">
    <property type="entry name" value="Metallo-dependent hydrolases"/>
    <property type="match status" value="1"/>
</dbReference>
<dbReference type="PANTHER" id="PTHR10443:SF12">
    <property type="entry name" value="DIPEPTIDASE"/>
    <property type="match status" value="1"/>
</dbReference>
<organism evidence="1 2">
    <name type="scientific">Planococcus halotolerans</name>
    <dbReference type="NCBI Taxonomy" id="2233542"/>
    <lineage>
        <taxon>Bacteria</taxon>
        <taxon>Bacillati</taxon>
        <taxon>Bacillota</taxon>
        <taxon>Bacilli</taxon>
        <taxon>Bacillales</taxon>
        <taxon>Caryophanaceae</taxon>
        <taxon>Planococcus</taxon>
    </lineage>
</organism>
<protein>
    <submittedName>
        <fullName evidence="1">Membrane dipeptidase</fullName>
    </submittedName>
</protein>
<dbReference type="Pfam" id="PF01244">
    <property type="entry name" value="Peptidase_M19"/>
    <property type="match status" value="1"/>
</dbReference>
<dbReference type="AlphaFoldDB" id="A0A365L730"/>
<dbReference type="RefSeq" id="WP_112221358.1">
    <property type="nucleotide sequence ID" value="NZ_CP047673.1"/>
</dbReference>